<evidence type="ECO:0000256" key="1">
    <source>
        <dbReference type="ARBA" id="ARBA00022975"/>
    </source>
</evidence>
<dbReference type="PANTHER" id="PTHR43668">
    <property type="entry name" value="ALLANTOINASE"/>
    <property type="match status" value="1"/>
</dbReference>
<accession>A0A934QF10</accession>
<evidence type="ECO:0000313" key="3">
    <source>
        <dbReference type="EMBL" id="MBK1695679.1"/>
    </source>
</evidence>
<keyword evidence="4" id="KW-1185">Reference proteome</keyword>
<dbReference type="InterPro" id="IPR032466">
    <property type="entry name" value="Metal_Hydrolase"/>
</dbReference>
<dbReference type="GO" id="GO:0004151">
    <property type="term" value="F:dihydroorotase activity"/>
    <property type="evidence" value="ECO:0007669"/>
    <property type="project" value="UniProtKB-EC"/>
</dbReference>
<comment type="caution">
    <text evidence="3">The sequence shown here is derived from an EMBL/GenBank/DDBJ whole genome shotgun (WGS) entry which is preliminary data.</text>
</comment>
<sequence length="443" mass="46589">MSLHAKPAGTTKVAYTNARLLDPASGLDTQGGVLVDGNRIAEIGPGLFRDGLPEAVQEVDCGGLCLAPGLVDMRAQLGEPGREHKETISSAGRAAASAGITSLACLPNTDPVIDDVAGLEFVARRARETKMVKVYAYGALTRGCAGEQMTEIGLLSEAGAVGFTDGNRTIANAQTLRRCLSYASVFDTVILQHPLEPTLATGAMNGGALATRLGLSGSPAMAELIQVERDLRLVEMTGGRYHASLITTAAAVEAIRQAKAKGLQVTCDTAPHYFTLTEDAVGDYRTFAKVDPPLRREADRQALIAGLADGTIDAIVSDHNPQDQDSKRLPFAAAADGIAGLETLFALSLKLAHTDQVDLLDLLARVTCKPADILGLDAGRLRAGDSADMILFDPAQTWTIDPDGFLGKCKNSPFDAWPARGRVLRTIVDGRTIYAETPATAAA</sequence>
<dbReference type="InterPro" id="IPR004722">
    <property type="entry name" value="DHOase"/>
</dbReference>
<dbReference type="InterPro" id="IPR050138">
    <property type="entry name" value="DHOase/Allantoinase_Hydrolase"/>
</dbReference>
<dbReference type="GO" id="GO:0006221">
    <property type="term" value="P:pyrimidine nucleotide biosynthetic process"/>
    <property type="evidence" value="ECO:0007669"/>
    <property type="project" value="UniProtKB-KW"/>
</dbReference>
<dbReference type="InterPro" id="IPR011059">
    <property type="entry name" value="Metal-dep_hydrolase_composite"/>
</dbReference>
<dbReference type="Gene3D" id="2.30.40.10">
    <property type="entry name" value="Urease, subunit C, domain 1"/>
    <property type="match status" value="1"/>
</dbReference>
<name>A0A934QF10_9PROT</name>
<dbReference type="Proteomes" id="UP000778970">
    <property type="component" value="Unassembled WGS sequence"/>
</dbReference>
<dbReference type="InterPro" id="IPR024403">
    <property type="entry name" value="DHOase_cat"/>
</dbReference>
<dbReference type="AlphaFoldDB" id="A0A934QF10"/>
<dbReference type="GO" id="GO:0004038">
    <property type="term" value="F:allantoinase activity"/>
    <property type="evidence" value="ECO:0007669"/>
    <property type="project" value="TreeGrafter"/>
</dbReference>
<dbReference type="RefSeq" id="WP_027288464.1">
    <property type="nucleotide sequence ID" value="NZ_NRRE01000006.1"/>
</dbReference>
<feature type="domain" description="Dihydroorotase catalytic" evidence="2">
    <location>
        <begin position="66"/>
        <end position="248"/>
    </location>
</feature>
<dbReference type="EC" id="3.5.2.3" evidence="3"/>
<reference evidence="3" key="2">
    <citation type="journal article" date="2020" name="Microorganisms">
        <title>Osmotic Adaptation and Compatible Solute Biosynthesis of Phototrophic Bacteria as Revealed from Genome Analyses.</title>
        <authorList>
            <person name="Imhoff J.F."/>
            <person name="Rahn T."/>
            <person name="Kunzel S."/>
            <person name="Keller A."/>
            <person name="Neulinger S.C."/>
        </authorList>
    </citation>
    <scope>NUCLEOTIDE SEQUENCE</scope>
    <source>
        <strain evidence="3">DSM 9154</strain>
    </source>
</reference>
<dbReference type="GO" id="GO:0046872">
    <property type="term" value="F:metal ion binding"/>
    <property type="evidence" value="ECO:0007669"/>
    <property type="project" value="InterPro"/>
</dbReference>
<dbReference type="Gene3D" id="3.20.20.140">
    <property type="entry name" value="Metal-dependent hydrolases"/>
    <property type="match status" value="1"/>
</dbReference>
<keyword evidence="1" id="KW-0665">Pyrimidine biosynthesis</keyword>
<dbReference type="CDD" id="cd01317">
    <property type="entry name" value="DHOase_IIa"/>
    <property type="match status" value="1"/>
</dbReference>
<dbReference type="SUPFAM" id="SSF51338">
    <property type="entry name" value="Composite domain of metallo-dependent hydrolases"/>
    <property type="match status" value="1"/>
</dbReference>
<dbReference type="Pfam" id="PF12890">
    <property type="entry name" value="DHOase"/>
    <property type="match status" value="1"/>
</dbReference>
<gene>
    <name evidence="3" type="ORF">CKO21_00265</name>
</gene>
<dbReference type="GO" id="GO:0006145">
    <property type="term" value="P:purine nucleobase catabolic process"/>
    <property type="evidence" value="ECO:0007669"/>
    <property type="project" value="TreeGrafter"/>
</dbReference>
<dbReference type="EMBL" id="NRRE01000006">
    <property type="protein sequence ID" value="MBK1695679.1"/>
    <property type="molecule type" value="Genomic_DNA"/>
</dbReference>
<dbReference type="SUPFAM" id="SSF51556">
    <property type="entry name" value="Metallo-dependent hydrolases"/>
    <property type="match status" value="1"/>
</dbReference>
<protein>
    <submittedName>
        <fullName evidence="3">Dihydroorotase</fullName>
        <ecNumber evidence="3">3.5.2.3</ecNumber>
    </submittedName>
</protein>
<dbReference type="GO" id="GO:0005737">
    <property type="term" value="C:cytoplasm"/>
    <property type="evidence" value="ECO:0007669"/>
    <property type="project" value="TreeGrafter"/>
</dbReference>
<dbReference type="NCBIfam" id="TIGR00857">
    <property type="entry name" value="pyrC_multi"/>
    <property type="match status" value="1"/>
</dbReference>
<reference evidence="3" key="1">
    <citation type="submission" date="2017-08" db="EMBL/GenBank/DDBJ databases">
        <authorList>
            <person name="Imhoff J.F."/>
            <person name="Rahn T."/>
            <person name="Kuenzel S."/>
            <person name="Neulinger S.C."/>
        </authorList>
    </citation>
    <scope>NUCLEOTIDE SEQUENCE</scope>
    <source>
        <strain evidence="3">DSM 9154</strain>
    </source>
</reference>
<dbReference type="PANTHER" id="PTHR43668:SF2">
    <property type="entry name" value="ALLANTOINASE"/>
    <property type="match status" value="1"/>
</dbReference>
<keyword evidence="3" id="KW-0378">Hydrolase</keyword>
<evidence type="ECO:0000259" key="2">
    <source>
        <dbReference type="Pfam" id="PF12890"/>
    </source>
</evidence>
<evidence type="ECO:0000313" key="4">
    <source>
        <dbReference type="Proteomes" id="UP000778970"/>
    </source>
</evidence>
<organism evidence="3 4">
    <name type="scientific">Rhodovibrio salinarum</name>
    <dbReference type="NCBI Taxonomy" id="1087"/>
    <lineage>
        <taxon>Bacteria</taxon>
        <taxon>Pseudomonadati</taxon>
        <taxon>Pseudomonadota</taxon>
        <taxon>Alphaproteobacteria</taxon>
        <taxon>Rhodospirillales</taxon>
        <taxon>Rhodovibrionaceae</taxon>
        <taxon>Rhodovibrio</taxon>
    </lineage>
</organism>
<proteinExistence type="predicted"/>